<keyword evidence="1 2" id="KW-0597">Phosphoprotein</keyword>
<dbReference type="InterPro" id="IPR050595">
    <property type="entry name" value="Bact_response_regulator"/>
</dbReference>
<dbReference type="SUPFAM" id="SSF52172">
    <property type="entry name" value="CheY-like"/>
    <property type="match status" value="1"/>
</dbReference>
<accession>A0A2A6F730</accession>
<dbReference type="InterPro" id="IPR011006">
    <property type="entry name" value="CheY-like_superfamily"/>
</dbReference>
<feature type="domain" description="Response regulatory" evidence="3">
    <location>
        <begin position="6"/>
        <end position="118"/>
    </location>
</feature>
<dbReference type="Proteomes" id="UP000219182">
    <property type="component" value="Unassembled WGS sequence"/>
</dbReference>
<evidence type="ECO:0000313" key="5">
    <source>
        <dbReference type="Proteomes" id="UP000219182"/>
    </source>
</evidence>
<evidence type="ECO:0000256" key="2">
    <source>
        <dbReference type="PROSITE-ProRule" id="PRU00169"/>
    </source>
</evidence>
<evidence type="ECO:0000259" key="3">
    <source>
        <dbReference type="PROSITE" id="PS50110"/>
    </source>
</evidence>
<organism evidence="4 5">
    <name type="scientific">Mesorhizobium sanjuanii</name>
    <dbReference type="NCBI Taxonomy" id="2037900"/>
    <lineage>
        <taxon>Bacteria</taxon>
        <taxon>Pseudomonadati</taxon>
        <taxon>Pseudomonadota</taxon>
        <taxon>Alphaproteobacteria</taxon>
        <taxon>Hyphomicrobiales</taxon>
        <taxon>Phyllobacteriaceae</taxon>
        <taxon>Mesorhizobium</taxon>
    </lineage>
</organism>
<proteinExistence type="predicted"/>
<dbReference type="SMART" id="SM00448">
    <property type="entry name" value="REC"/>
    <property type="match status" value="1"/>
</dbReference>
<protein>
    <submittedName>
        <fullName evidence="4">Response regulator</fullName>
    </submittedName>
</protein>
<dbReference type="GO" id="GO:0000160">
    <property type="term" value="P:phosphorelay signal transduction system"/>
    <property type="evidence" value="ECO:0007669"/>
    <property type="project" value="InterPro"/>
</dbReference>
<sequence>MIEPLKVLIVEDEALLAMELESLIEEAGHSVVGWATSSGEAVDMVDSTDADIAFVDIHLADGATGVEVAEHFRRSKRSMVVFMTANPKRIPDHFAGAIGVIAKPYTMNGLTSALRYLQEGVRRPPPESVLPVGFTLSPAFQTVWIPTAA</sequence>
<dbReference type="Pfam" id="PF00072">
    <property type="entry name" value="Response_reg"/>
    <property type="match status" value="1"/>
</dbReference>
<dbReference type="AlphaFoldDB" id="A0A2A6F730"/>
<dbReference type="PANTHER" id="PTHR44591:SF24">
    <property type="entry name" value="PROTEIN-GLUTAMATE METHYLESTERASE_PROTEIN-GLUTAMINE GLUTAMINASE 1"/>
    <property type="match status" value="1"/>
</dbReference>
<dbReference type="RefSeq" id="WP_097576951.1">
    <property type="nucleotide sequence ID" value="NZ_NWQG01000235.1"/>
</dbReference>
<dbReference type="InterPro" id="IPR001789">
    <property type="entry name" value="Sig_transdc_resp-reg_receiver"/>
</dbReference>
<dbReference type="Gene3D" id="3.40.50.2300">
    <property type="match status" value="1"/>
</dbReference>
<dbReference type="PROSITE" id="PS50110">
    <property type="entry name" value="RESPONSE_REGULATORY"/>
    <property type="match status" value="1"/>
</dbReference>
<name>A0A2A6F730_9HYPH</name>
<dbReference type="EMBL" id="NWQG01000235">
    <property type="protein sequence ID" value="PDQ17739.1"/>
    <property type="molecule type" value="Genomic_DNA"/>
</dbReference>
<gene>
    <name evidence="4" type="ORF">CN311_28480</name>
</gene>
<dbReference type="PANTHER" id="PTHR44591">
    <property type="entry name" value="STRESS RESPONSE REGULATOR PROTEIN 1"/>
    <property type="match status" value="1"/>
</dbReference>
<comment type="caution">
    <text evidence="4">The sequence shown here is derived from an EMBL/GenBank/DDBJ whole genome shotgun (WGS) entry which is preliminary data.</text>
</comment>
<reference evidence="4 5" key="1">
    <citation type="submission" date="2017-09" db="EMBL/GenBank/DDBJ databases">
        <title>Mesorhizobum sanjuanii sp. nov. isolated from nodules of Lotus tenuis in saline-alkaline lowlands of Flooding Pampa.</title>
        <authorList>
            <person name="Sannazzaro A.I."/>
            <person name="Torres Tejerizo G.A."/>
            <person name="Fontana F."/>
            <person name="Cumpa Velazquez L.M."/>
            <person name="Hansen L."/>
            <person name="Pistorio M."/>
            <person name="Estrella M.J."/>
        </authorList>
    </citation>
    <scope>NUCLEOTIDE SEQUENCE [LARGE SCALE GENOMIC DNA]</scope>
    <source>
        <strain evidence="4 5">BSA136</strain>
    </source>
</reference>
<evidence type="ECO:0000313" key="4">
    <source>
        <dbReference type="EMBL" id="PDQ17739.1"/>
    </source>
</evidence>
<feature type="modified residue" description="4-aspartylphosphate" evidence="2">
    <location>
        <position position="56"/>
    </location>
</feature>
<evidence type="ECO:0000256" key="1">
    <source>
        <dbReference type="ARBA" id="ARBA00022553"/>
    </source>
</evidence>
<keyword evidence="5" id="KW-1185">Reference proteome</keyword>